<dbReference type="Pfam" id="PF03798">
    <property type="entry name" value="TRAM_LAG1_CLN8"/>
    <property type="match status" value="1"/>
</dbReference>
<protein>
    <submittedName>
        <fullName evidence="8">TMEM56 protein</fullName>
    </submittedName>
</protein>
<evidence type="ECO:0000256" key="5">
    <source>
        <dbReference type="PROSITE-ProRule" id="PRU00205"/>
    </source>
</evidence>
<evidence type="ECO:0000256" key="2">
    <source>
        <dbReference type="ARBA" id="ARBA00022692"/>
    </source>
</evidence>
<keyword evidence="2 5" id="KW-0812">Transmembrane</keyword>
<feature type="transmembrane region" description="Helical" evidence="6">
    <location>
        <begin position="112"/>
        <end position="132"/>
    </location>
</feature>
<evidence type="ECO:0000313" key="9">
    <source>
        <dbReference type="Proteomes" id="UP000838412"/>
    </source>
</evidence>
<sequence length="273" mass="31088">MFGPASSLLWFEMEHPAAVHNPGPVLEATNLVTLCGSAVFFLLMFVYVAPAVLRKVFPSTPSYRRTRGSSWTMRKFLSQVHTLIMAPLGWYIYLFTELPPRALFFDHPLVRFGAAIETGYEIVGLFLSLFIPALRLPSFIFHHALVSSMVAIQMIYKCTPHAHNHGFICMTSNLFVNNRVLLNGVGKGKTKFALWNGIALAVVFFCVRIAMLGVEWWHGFHMVMQPGYFQTVPFLVFLVDYPCNFLFTVLNVYWFYKICVIGWKTAFGKAKHD</sequence>
<keyword evidence="3 6" id="KW-1133">Transmembrane helix</keyword>
<comment type="subcellular location">
    <subcellularLocation>
        <location evidence="1">Membrane</location>
        <topology evidence="1">Multi-pass membrane protein</topology>
    </subcellularLocation>
</comment>
<dbReference type="InterPro" id="IPR050846">
    <property type="entry name" value="TLCD"/>
</dbReference>
<dbReference type="PANTHER" id="PTHR13439:SF0">
    <property type="entry name" value="TOPOISOMERASE I DAMAGE AFFECTED PROTEIN 4"/>
    <property type="match status" value="1"/>
</dbReference>
<feature type="transmembrane region" description="Helical" evidence="6">
    <location>
        <begin position="31"/>
        <end position="53"/>
    </location>
</feature>
<dbReference type="AlphaFoldDB" id="A0A8J9VCA6"/>
<keyword evidence="4 5" id="KW-0472">Membrane</keyword>
<proteinExistence type="predicted"/>
<gene>
    <name evidence="8" type="primary">TMEM56</name>
    <name evidence="8" type="ORF">BLAG_LOCUS1947</name>
</gene>
<accession>A0A8J9VCA6</accession>
<evidence type="ECO:0000256" key="6">
    <source>
        <dbReference type="SAM" id="Phobius"/>
    </source>
</evidence>
<evidence type="ECO:0000313" key="8">
    <source>
        <dbReference type="EMBL" id="CAH1233088.1"/>
    </source>
</evidence>
<dbReference type="GO" id="GO:0016020">
    <property type="term" value="C:membrane"/>
    <property type="evidence" value="ECO:0007669"/>
    <property type="project" value="UniProtKB-SubCell"/>
</dbReference>
<evidence type="ECO:0000256" key="1">
    <source>
        <dbReference type="ARBA" id="ARBA00004141"/>
    </source>
</evidence>
<organism evidence="8 9">
    <name type="scientific">Branchiostoma lanceolatum</name>
    <name type="common">Common lancelet</name>
    <name type="synonym">Amphioxus lanceolatum</name>
    <dbReference type="NCBI Taxonomy" id="7740"/>
    <lineage>
        <taxon>Eukaryota</taxon>
        <taxon>Metazoa</taxon>
        <taxon>Chordata</taxon>
        <taxon>Cephalochordata</taxon>
        <taxon>Leptocardii</taxon>
        <taxon>Amphioxiformes</taxon>
        <taxon>Branchiostomatidae</taxon>
        <taxon>Branchiostoma</taxon>
    </lineage>
</organism>
<dbReference type="GO" id="GO:0055088">
    <property type="term" value="P:lipid homeostasis"/>
    <property type="evidence" value="ECO:0007669"/>
    <property type="project" value="TreeGrafter"/>
</dbReference>
<dbReference type="Proteomes" id="UP000838412">
    <property type="component" value="Chromosome 1"/>
</dbReference>
<evidence type="ECO:0000256" key="4">
    <source>
        <dbReference type="ARBA" id="ARBA00023136"/>
    </source>
</evidence>
<dbReference type="GO" id="GO:0005783">
    <property type="term" value="C:endoplasmic reticulum"/>
    <property type="evidence" value="ECO:0007669"/>
    <property type="project" value="TreeGrafter"/>
</dbReference>
<name>A0A8J9VCA6_BRALA</name>
<evidence type="ECO:0000256" key="3">
    <source>
        <dbReference type="ARBA" id="ARBA00022989"/>
    </source>
</evidence>
<feature type="transmembrane region" description="Helical" evidence="6">
    <location>
        <begin position="234"/>
        <end position="256"/>
    </location>
</feature>
<dbReference type="EMBL" id="OV696686">
    <property type="protein sequence ID" value="CAH1233088.1"/>
    <property type="molecule type" value="Genomic_DNA"/>
</dbReference>
<dbReference type="PANTHER" id="PTHR13439">
    <property type="entry name" value="CT120 PROTEIN"/>
    <property type="match status" value="1"/>
</dbReference>
<dbReference type="InterPro" id="IPR006634">
    <property type="entry name" value="TLC-dom"/>
</dbReference>
<evidence type="ECO:0000259" key="7">
    <source>
        <dbReference type="PROSITE" id="PS50922"/>
    </source>
</evidence>
<keyword evidence="9" id="KW-1185">Reference proteome</keyword>
<feature type="transmembrane region" description="Helical" evidence="6">
    <location>
        <begin position="74"/>
        <end position="92"/>
    </location>
</feature>
<reference evidence="8" key="1">
    <citation type="submission" date="2022-01" db="EMBL/GenBank/DDBJ databases">
        <authorList>
            <person name="Braso-Vives M."/>
        </authorList>
    </citation>
    <scope>NUCLEOTIDE SEQUENCE</scope>
</reference>
<dbReference type="PROSITE" id="PS50922">
    <property type="entry name" value="TLC"/>
    <property type="match status" value="1"/>
</dbReference>
<feature type="transmembrane region" description="Helical" evidence="6">
    <location>
        <begin position="193"/>
        <end position="214"/>
    </location>
</feature>
<feature type="domain" description="TLC" evidence="7">
    <location>
        <begin position="67"/>
        <end position="267"/>
    </location>
</feature>